<dbReference type="Gene3D" id="3.40.50.300">
    <property type="entry name" value="P-loop containing nucleotide triphosphate hydrolases"/>
    <property type="match status" value="1"/>
</dbReference>
<sequence>MLNEALSKMPEVFEAKILLRGQEYFQNGHVLNIRFSDGLLKGRVKGSSSQIYDVHMDLKVWPKKLAHCTCNYQYNCKHAAACLFALRDREKENLPSVFVNKLDKRLDSWLKNLRAQEAAVVKAPESTHHLVYLVELRLAGHEHRVAIKLALAKLLKRGGYGKMITFNSLSDSKKQHFVGDDNDLVALLLFKCGVSGWFDTLVIRNSELLERIIATGRAFFIQNQHEPIHLGEPIQGTCEWKLSLNGSQNLLLMHQSEVLEPLLLDDSWYFNHLESKMGHLITAYPIKQLGYLLEAPPIPMEQAELLANKMAKTCPEFPVPQVFAQREIRNVMPVPVIVLDAISEFDEDASWLYDAEEELHVLFIARIVFDYEGLMIAGSEACETVVCQQDGVLVEYMRHKDFEKSKWDEVQEILELRVPRAWENEQWEKVKRADFVLQNINVLADLEYLYSQLIPELESRGWRVERISSLYQEVISADEVEWYSNLSESTTDFFSYQLGILVEGKPVSVVPLVADLIQRYHGNDLDALPDTQLVKLPLHDGRALQLEMGRIKPLVRLLLQFGIRHVDENQQVQMNKYQVILMREAELAIAATKTRWQGAETLREQIRTLSQLTLIPEIELPLGLHAQLRDYQRYGLNWLQFLRVSHFSGILADDMGLGKTVQTLAHLQYEKEQGRIKTASLIVAPTSLVGNWQAEAKRFTPQLKVLIYHGSERHQDNFDDYDIVVSTYGLIHRDKDKFITYPFYYLILDEAQFIKNARTKTTQIIQQLHATHRLCLTGTPLENHLGELWSLFHFLMPGLLGDAKQFRLWFRTPIEKYADLNRREVLIKRIQPFILRRTKNQVVRELPPKTEMTRTIEIIGPQRDLYEAIRMSMEKKVRDAIAKQGLGKSHILLLDALLKLRQVCCDPRLLSLSEASIAHGTSAKLEALMDLLDNLVGEGRRVLVFSQFTSMLQLIEEELRARNYDYLKLTGQTVHRQAMVEKFQEGNTPVFLISLKAGGTGLNLTRADTVIHYDPWWNPAVEDQATDRSHRIGQENPVFVYKLITSGTVEEAILGMQDKKRQLVEGVLSADPAKALTLSEEDIEQFFMPLTIS</sequence>
<dbReference type="GO" id="GO:0004386">
    <property type="term" value="F:helicase activity"/>
    <property type="evidence" value="ECO:0007669"/>
    <property type="project" value="UniProtKB-KW"/>
</dbReference>
<keyword evidence="2 7" id="KW-0067">ATP-binding</keyword>
<dbReference type="EMBL" id="LNYY01000009">
    <property type="protein sequence ID" value="KTD70417.1"/>
    <property type="molecule type" value="Genomic_DNA"/>
</dbReference>
<feature type="domain" description="Helicase C-terminal" evidence="6">
    <location>
        <begin position="927"/>
        <end position="1084"/>
    </location>
</feature>
<dbReference type="STRING" id="947033.Lste_0568"/>
<feature type="domain" description="SWIM-type" evidence="4">
    <location>
        <begin position="52"/>
        <end position="87"/>
    </location>
</feature>
<keyword evidence="8" id="KW-1185">Reference proteome</keyword>
<comment type="caution">
    <text evidence="7">The sequence shown here is derived from an EMBL/GenBank/DDBJ whole genome shotgun (WGS) entry which is preliminary data.</text>
</comment>
<evidence type="ECO:0000259" key="6">
    <source>
        <dbReference type="PROSITE" id="PS51194"/>
    </source>
</evidence>
<dbReference type="FunFam" id="3.40.50.300:FF:000533">
    <property type="entry name" value="Helicase, Snf2 family"/>
    <property type="match status" value="1"/>
</dbReference>
<dbReference type="PATRIC" id="fig|947033.5.peg.605"/>
<dbReference type="InterPro" id="IPR007527">
    <property type="entry name" value="Znf_SWIM"/>
</dbReference>
<keyword evidence="1" id="KW-0378">Hydrolase</keyword>
<dbReference type="SUPFAM" id="SSF52540">
    <property type="entry name" value="P-loop containing nucleoside triphosphate hydrolases"/>
    <property type="match status" value="2"/>
</dbReference>
<dbReference type="Proteomes" id="UP000054926">
    <property type="component" value="Unassembled WGS sequence"/>
</dbReference>
<dbReference type="PROSITE" id="PS51192">
    <property type="entry name" value="HELICASE_ATP_BIND_1"/>
    <property type="match status" value="1"/>
</dbReference>
<dbReference type="RefSeq" id="WP_058509584.1">
    <property type="nucleotide sequence ID" value="NZ_DAIOMV010000002.1"/>
</dbReference>
<dbReference type="InterPro" id="IPR038718">
    <property type="entry name" value="SNF2-like_sf"/>
</dbReference>
<evidence type="ECO:0000313" key="7">
    <source>
        <dbReference type="EMBL" id="KTD70417.1"/>
    </source>
</evidence>
<keyword evidence="2 7" id="KW-0347">Helicase</keyword>
<dbReference type="CDD" id="cd18793">
    <property type="entry name" value="SF2_C_SNF"/>
    <property type="match status" value="1"/>
</dbReference>
<dbReference type="InterPro" id="IPR027417">
    <property type="entry name" value="P-loop_NTPase"/>
</dbReference>
<dbReference type="GO" id="GO:0005524">
    <property type="term" value="F:ATP binding"/>
    <property type="evidence" value="ECO:0007669"/>
    <property type="project" value="InterPro"/>
</dbReference>
<evidence type="ECO:0000256" key="2">
    <source>
        <dbReference type="ARBA" id="ARBA00022806"/>
    </source>
</evidence>
<keyword evidence="3" id="KW-0479">Metal-binding</keyword>
<keyword evidence="3" id="KW-0863">Zinc-finger</keyword>
<evidence type="ECO:0000256" key="1">
    <source>
        <dbReference type="ARBA" id="ARBA00022801"/>
    </source>
</evidence>
<organism evidence="7 8">
    <name type="scientific">Legionella steelei</name>
    <dbReference type="NCBI Taxonomy" id="947033"/>
    <lineage>
        <taxon>Bacteria</taxon>
        <taxon>Pseudomonadati</taxon>
        <taxon>Pseudomonadota</taxon>
        <taxon>Gammaproteobacteria</taxon>
        <taxon>Legionellales</taxon>
        <taxon>Legionellaceae</taxon>
        <taxon>Legionella</taxon>
    </lineage>
</organism>
<protein>
    <submittedName>
        <fullName evidence="7">DNA/RNA helicase SNF2</fullName>
    </submittedName>
</protein>
<dbReference type="InterPro" id="IPR000330">
    <property type="entry name" value="SNF2_N"/>
</dbReference>
<dbReference type="InterPro" id="IPR014001">
    <property type="entry name" value="Helicase_ATP-bd"/>
</dbReference>
<evidence type="ECO:0000313" key="8">
    <source>
        <dbReference type="Proteomes" id="UP000054926"/>
    </source>
</evidence>
<dbReference type="InterPro" id="IPR001650">
    <property type="entry name" value="Helicase_C-like"/>
</dbReference>
<dbReference type="Pfam" id="PF00271">
    <property type="entry name" value="Helicase_C"/>
    <property type="match status" value="1"/>
</dbReference>
<feature type="domain" description="Helicase ATP-binding" evidence="5">
    <location>
        <begin position="640"/>
        <end position="798"/>
    </location>
</feature>
<evidence type="ECO:0000256" key="3">
    <source>
        <dbReference type="PROSITE-ProRule" id="PRU00325"/>
    </source>
</evidence>
<dbReference type="PROSITE" id="PS51194">
    <property type="entry name" value="HELICASE_CTER"/>
    <property type="match status" value="1"/>
</dbReference>
<dbReference type="PANTHER" id="PTHR10799">
    <property type="entry name" value="SNF2/RAD54 HELICASE FAMILY"/>
    <property type="match status" value="1"/>
</dbReference>
<dbReference type="Pfam" id="PF00176">
    <property type="entry name" value="SNF2-rel_dom"/>
    <property type="match status" value="1"/>
</dbReference>
<evidence type="ECO:0000259" key="5">
    <source>
        <dbReference type="PROSITE" id="PS51192"/>
    </source>
</evidence>
<dbReference type="InterPro" id="IPR049730">
    <property type="entry name" value="SNF2/RAD54-like_C"/>
</dbReference>
<dbReference type="Gene3D" id="3.40.50.10810">
    <property type="entry name" value="Tandem AAA-ATPase domain"/>
    <property type="match status" value="1"/>
</dbReference>
<dbReference type="CDD" id="cd18012">
    <property type="entry name" value="DEXQc_arch_SWI2_SNF2"/>
    <property type="match status" value="1"/>
</dbReference>
<reference evidence="7 8" key="1">
    <citation type="submission" date="2015-11" db="EMBL/GenBank/DDBJ databases">
        <title>Genomic analysis of 38 Legionella species identifies large and diverse effector repertoires.</title>
        <authorList>
            <person name="Burstein D."/>
            <person name="Amaro F."/>
            <person name="Zusman T."/>
            <person name="Lifshitz Z."/>
            <person name="Cohen O."/>
            <person name="Gilbert J.A."/>
            <person name="Pupko T."/>
            <person name="Shuman H.A."/>
            <person name="Segal G."/>
        </authorList>
    </citation>
    <scope>NUCLEOTIDE SEQUENCE [LARGE SCALE GENOMIC DNA]</scope>
    <source>
        <strain evidence="7 8">IMVS3376</strain>
    </source>
</reference>
<dbReference type="SMART" id="SM00487">
    <property type="entry name" value="DEXDc"/>
    <property type="match status" value="1"/>
</dbReference>
<gene>
    <name evidence="7" type="ORF">Lste_0568</name>
</gene>
<dbReference type="PROSITE" id="PS50966">
    <property type="entry name" value="ZF_SWIM"/>
    <property type="match status" value="1"/>
</dbReference>
<dbReference type="GO" id="GO:0016787">
    <property type="term" value="F:hydrolase activity"/>
    <property type="evidence" value="ECO:0007669"/>
    <property type="project" value="UniProtKB-KW"/>
</dbReference>
<evidence type="ECO:0000259" key="4">
    <source>
        <dbReference type="PROSITE" id="PS50966"/>
    </source>
</evidence>
<name>A0A0W0ZMR1_9GAMM</name>
<accession>A0A0W0ZMR1</accession>
<dbReference type="OrthoDB" id="9760715at2"/>
<dbReference type="GO" id="GO:0008270">
    <property type="term" value="F:zinc ion binding"/>
    <property type="evidence" value="ECO:0007669"/>
    <property type="project" value="UniProtKB-KW"/>
</dbReference>
<proteinExistence type="predicted"/>
<keyword evidence="2 7" id="KW-0547">Nucleotide-binding</keyword>
<dbReference type="AlphaFoldDB" id="A0A0W0ZMR1"/>
<dbReference type="SMART" id="SM00490">
    <property type="entry name" value="HELICc"/>
    <property type="match status" value="1"/>
</dbReference>
<keyword evidence="3" id="KW-0862">Zinc</keyword>